<sequence>MTMQQVDDLGATYLAAENERVRTHTAALVLLDATALPGGALTVAQLRELVLERLDLVPAFRRRLAGVPLGLDRPYWIESDVELDYHVREVALPAPGNDEQLREQVARIFSRPLDRGRPLWEMYLIQGLTGGRSAVLTKIHHAIADARAGVQILTALTDTTPSPRRRAASPPHPSAPPPPASLTMLFRGLRGAVRQPVRAVSGLPAALTGIDELPVFGTMPGVRLLGATTAFVRRKRRHTAIARAPRTSFNRRISRQRRIGFATVALDDVRLVKNHFAVSVNDVVMAMSAGALRRWLLEHAELPAQSLTAVVPVALRDPRSTDLGNDLSAVVVPIPTDVDDPAARLAVAHRAMLAALRDLGTTAPDALVDTIRMVPPAFAVRTVQLLSRLNTWAPRTPAMNVNISNVRGPQEPLYLAGAEVKSIVPLAGITDGLGLNLTVLSYRDRLAVGVVADRDQMPDVQRIADWMGDELAALVKFVAH</sequence>
<evidence type="ECO:0000256" key="10">
    <source>
        <dbReference type="ARBA" id="ARBA00048109"/>
    </source>
</evidence>
<dbReference type="InterPro" id="IPR045034">
    <property type="entry name" value="O-acyltransferase_WSD1-like"/>
</dbReference>
<comment type="caution">
    <text evidence="15">The sequence shown here is derived from an EMBL/GenBank/DDBJ whole genome shotgun (WGS) entry which is preliminary data.</text>
</comment>
<feature type="compositionally biased region" description="Pro residues" evidence="12">
    <location>
        <begin position="170"/>
        <end position="179"/>
    </location>
</feature>
<proteinExistence type="inferred from homology"/>
<dbReference type="GO" id="GO:0005886">
    <property type="term" value="C:plasma membrane"/>
    <property type="evidence" value="ECO:0007669"/>
    <property type="project" value="TreeGrafter"/>
</dbReference>
<evidence type="ECO:0000256" key="7">
    <source>
        <dbReference type="ARBA" id="ARBA00022798"/>
    </source>
</evidence>
<dbReference type="NCBIfam" id="TIGR02946">
    <property type="entry name" value="acyl_WS_DGAT"/>
    <property type="match status" value="1"/>
</dbReference>
<dbReference type="SUPFAM" id="SSF52777">
    <property type="entry name" value="CoA-dependent acyltransferases"/>
    <property type="match status" value="1"/>
</dbReference>
<dbReference type="EC" id="2.3.1.20" evidence="4 11"/>
<keyword evidence="6 11" id="KW-0808">Transferase</keyword>
<dbReference type="InterPro" id="IPR009721">
    <property type="entry name" value="O-acyltransferase_WSD1_C"/>
</dbReference>
<dbReference type="InterPro" id="IPR023213">
    <property type="entry name" value="CAT-like_dom_sf"/>
</dbReference>
<keyword evidence="9 11" id="KW-0012">Acyltransferase</keyword>
<keyword evidence="7 11" id="KW-0319">Glycerol metabolism</keyword>
<keyword evidence="5 11" id="KW-0444">Lipid biosynthesis</keyword>
<dbReference type="Gene3D" id="3.30.559.10">
    <property type="entry name" value="Chloramphenicol acetyltransferase-like domain"/>
    <property type="match status" value="1"/>
</dbReference>
<dbReference type="OrthoDB" id="9810950at2"/>
<evidence type="ECO:0000256" key="9">
    <source>
        <dbReference type="ARBA" id="ARBA00023315"/>
    </source>
</evidence>
<feature type="domain" description="O-acyltransferase WSD1 C-terminal" evidence="14">
    <location>
        <begin position="324"/>
        <end position="474"/>
    </location>
</feature>
<keyword evidence="16" id="KW-1185">Reference proteome</keyword>
<evidence type="ECO:0000256" key="11">
    <source>
        <dbReference type="RuleBase" id="RU361241"/>
    </source>
</evidence>
<evidence type="ECO:0000256" key="1">
    <source>
        <dbReference type="ARBA" id="ARBA00004771"/>
    </source>
</evidence>
<evidence type="ECO:0000313" key="15">
    <source>
        <dbReference type="EMBL" id="TCC16051.1"/>
    </source>
</evidence>
<dbReference type="Pfam" id="PF06974">
    <property type="entry name" value="WS_DGAT_C"/>
    <property type="match status" value="1"/>
</dbReference>
<dbReference type="InterPro" id="IPR004255">
    <property type="entry name" value="O-acyltransferase_WSD1_N"/>
</dbReference>
<dbReference type="RefSeq" id="WP_131296566.1">
    <property type="nucleotide sequence ID" value="NZ_SJKA01000030.1"/>
</dbReference>
<evidence type="ECO:0000259" key="13">
    <source>
        <dbReference type="Pfam" id="PF03007"/>
    </source>
</evidence>
<evidence type="ECO:0000256" key="12">
    <source>
        <dbReference type="SAM" id="MobiDB-lite"/>
    </source>
</evidence>
<comment type="similarity">
    <text evidence="3 11">Belongs to the long-chain O-acyltransferase family.</text>
</comment>
<dbReference type="GO" id="GO:0051701">
    <property type="term" value="P:biological process involved in interaction with host"/>
    <property type="evidence" value="ECO:0007669"/>
    <property type="project" value="TreeGrafter"/>
</dbReference>
<dbReference type="UniPathway" id="UPA00282"/>
<comment type="pathway">
    <text evidence="1 11">Glycerolipid metabolism; triacylglycerol biosynthesis.</text>
</comment>
<gene>
    <name evidence="15" type="ORF">E0H50_40950</name>
</gene>
<keyword evidence="8 11" id="KW-0443">Lipid metabolism</keyword>
<dbReference type="AlphaFoldDB" id="A0A4V2M1F7"/>
<dbReference type="EMBL" id="SJKA01000030">
    <property type="protein sequence ID" value="TCC16051.1"/>
    <property type="molecule type" value="Genomic_DNA"/>
</dbReference>
<dbReference type="GO" id="GO:0001666">
    <property type="term" value="P:response to hypoxia"/>
    <property type="evidence" value="ECO:0007669"/>
    <property type="project" value="TreeGrafter"/>
</dbReference>
<comment type="pathway">
    <text evidence="2">Lipid metabolism.</text>
</comment>
<accession>A0A4V2M1F7</accession>
<dbReference type="GO" id="GO:0071731">
    <property type="term" value="P:response to nitric oxide"/>
    <property type="evidence" value="ECO:0007669"/>
    <property type="project" value="TreeGrafter"/>
</dbReference>
<evidence type="ECO:0000256" key="8">
    <source>
        <dbReference type="ARBA" id="ARBA00023098"/>
    </source>
</evidence>
<dbReference type="Pfam" id="PF03007">
    <property type="entry name" value="WS_DGAT_cat"/>
    <property type="match status" value="1"/>
</dbReference>
<feature type="domain" description="O-acyltransferase WSD1-like N-terminal" evidence="13">
    <location>
        <begin position="11"/>
        <end position="284"/>
    </location>
</feature>
<dbReference type="GO" id="GO:0006071">
    <property type="term" value="P:glycerol metabolic process"/>
    <property type="evidence" value="ECO:0007669"/>
    <property type="project" value="UniProtKB-KW"/>
</dbReference>
<organism evidence="15 16">
    <name type="scientific">Kribbella sindirgiensis</name>
    <dbReference type="NCBI Taxonomy" id="1124744"/>
    <lineage>
        <taxon>Bacteria</taxon>
        <taxon>Bacillati</taxon>
        <taxon>Actinomycetota</taxon>
        <taxon>Actinomycetes</taxon>
        <taxon>Propionibacteriales</taxon>
        <taxon>Kribbellaceae</taxon>
        <taxon>Kribbella</taxon>
    </lineage>
</organism>
<dbReference type="GO" id="GO:0004144">
    <property type="term" value="F:diacylglycerol O-acyltransferase activity"/>
    <property type="evidence" value="ECO:0007669"/>
    <property type="project" value="UniProtKB-EC"/>
</dbReference>
<comment type="catalytic activity">
    <reaction evidence="10 11">
        <text>an acyl-CoA + a 1,2-diacyl-sn-glycerol = a triacyl-sn-glycerol + CoA</text>
        <dbReference type="Rhea" id="RHEA:10868"/>
        <dbReference type="ChEBI" id="CHEBI:17815"/>
        <dbReference type="ChEBI" id="CHEBI:57287"/>
        <dbReference type="ChEBI" id="CHEBI:58342"/>
        <dbReference type="ChEBI" id="CHEBI:64615"/>
        <dbReference type="EC" id="2.3.1.20"/>
    </reaction>
</comment>
<evidence type="ECO:0000256" key="3">
    <source>
        <dbReference type="ARBA" id="ARBA00009587"/>
    </source>
</evidence>
<evidence type="ECO:0000256" key="2">
    <source>
        <dbReference type="ARBA" id="ARBA00005189"/>
    </source>
</evidence>
<dbReference type="PANTHER" id="PTHR31650:SF1">
    <property type="entry name" value="WAX ESTER SYNTHASE_DIACYLGLYCEROL ACYLTRANSFERASE 4-RELATED"/>
    <property type="match status" value="1"/>
</dbReference>
<evidence type="ECO:0000256" key="5">
    <source>
        <dbReference type="ARBA" id="ARBA00022516"/>
    </source>
</evidence>
<dbReference type="PANTHER" id="PTHR31650">
    <property type="entry name" value="O-ACYLTRANSFERASE (WSD1-LIKE) FAMILY PROTEIN"/>
    <property type="match status" value="1"/>
</dbReference>
<protein>
    <recommendedName>
        <fullName evidence="4 11">Diacylglycerol O-acyltransferase</fullName>
        <ecNumber evidence="4 11">2.3.1.20</ecNumber>
    </recommendedName>
</protein>
<evidence type="ECO:0000259" key="14">
    <source>
        <dbReference type="Pfam" id="PF06974"/>
    </source>
</evidence>
<dbReference type="Proteomes" id="UP000292695">
    <property type="component" value="Unassembled WGS sequence"/>
</dbReference>
<evidence type="ECO:0000313" key="16">
    <source>
        <dbReference type="Proteomes" id="UP000292695"/>
    </source>
</evidence>
<evidence type="ECO:0000256" key="6">
    <source>
        <dbReference type="ARBA" id="ARBA00022679"/>
    </source>
</evidence>
<evidence type="ECO:0000256" key="4">
    <source>
        <dbReference type="ARBA" id="ARBA00013244"/>
    </source>
</evidence>
<reference evidence="15 16" key="1">
    <citation type="submission" date="2019-02" db="EMBL/GenBank/DDBJ databases">
        <title>Kribbella capetownensis sp. nov. and Kribbella speibonae sp. nov., isolated from soil.</title>
        <authorList>
            <person name="Curtis S.M."/>
            <person name="Norton I."/>
            <person name="Everest G.J."/>
            <person name="Meyers P.R."/>
        </authorList>
    </citation>
    <scope>NUCLEOTIDE SEQUENCE [LARGE SCALE GENOMIC DNA]</scope>
    <source>
        <strain evidence="15 16">DSM 27082</strain>
    </source>
</reference>
<name>A0A4V2M1F7_9ACTN</name>
<dbReference type="InterPro" id="IPR014292">
    <property type="entry name" value="Acyl_transf_WS/DGAT"/>
</dbReference>
<feature type="region of interest" description="Disordered" evidence="12">
    <location>
        <begin position="159"/>
        <end position="179"/>
    </location>
</feature>
<dbReference type="GO" id="GO:0019432">
    <property type="term" value="P:triglyceride biosynthetic process"/>
    <property type="evidence" value="ECO:0007669"/>
    <property type="project" value="UniProtKB-UniPathway"/>
</dbReference>